<dbReference type="PANTHER" id="PTHR42756">
    <property type="entry name" value="TRANSCRIPTIONAL REGULATOR, MARR"/>
    <property type="match status" value="1"/>
</dbReference>
<dbReference type="SUPFAM" id="SSF46785">
    <property type="entry name" value="Winged helix' DNA-binding domain"/>
    <property type="match status" value="1"/>
</dbReference>
<protein>
    <submittedName>
        <fullName evidence="5">Transcriptional regulator HosA</fullName>
    </submittedName>
</protein>
<dbReference type="OrthoDB" id="10712at2157"/>
<dbReference type="RefSeq" id="WP_067089345.1">
    <property type="nucleotide sequence ID" value="NZ_LWMV01000045.1"/>
</dbReference>
<evidence type="ECO:0000256" key="3">
    <source>
        <dbReference type="ARBA" id="ARBA00023163"/>
    </source>
</evidence>
<dbReference type="PANTHER" id="PTHR42756:SF1">
    <property type="entry name" value="TRANSCRIPTIONAL REPRESSOR OF EMRAB OPERON"/>
    <property type="match status" value="1"/>
</dbReference>
<keyword evidence="3" id="KW-0804">Transcription</keyword>
<dbReference type="PROSITE" id="PS50995">
    <property type="entry name" value="HTH_MARR_2"/>
    <property type="match status" value="1"/>
</dbReference>
<proteinExistence type="predicted"/>
<evidence type="ECO:0000259" key="4">
    <source>
        <dbReference type="PROSITE" id="PS50995"/>
    </source>
</evidence>
<dbReference type="InterPro" id="IPR036390">
    <property type="entry name" value="WH_DNA-bd_sf"/>
</dbReference>
<dbReference type="Pfam" id="PF12802">
    <property type="entry name" value="MarR_2"/>
    <property type="match status" value="1"/>
</dbReference>
<evidence type="ECO:0000256" key="1">
    <source>
        <dbReference type="ARBA" id="ARBA00023015"/>
    </source>
</evidence>
<dbReference type="SMART" id="SM00347">
    <property type="entry name" value="HTH_MARR"/>
    <property type="match status" value="1"/>
</dbReference>
<dbReference type="InterPro" id="IPR036388">
    <property type="entry name" value="WH-like_DNA-bd_sf"/>
</dbReference>
<name>A0A166D5M6_9EURY</name>
<dbReference type="PATRIC" id="fig|49547.3.peg.321"/>
<reference evidence="5 6" key="1">
    <citation type="submission" date="2016-04" db="EMBL/GenBank/DDBJ databases">
        <title>Genome sequence of Methanobrevibacter curvatus DSM 11111.</title>
        <authorList>
            <person name="Poehlein A."/>
            <person name="Seedorf H."/>
            <person name="Daniel R."/>
        </authorList>
    </citation>
    <scope>NUCLEOTIDE SEQUENCE [LARGE SCALE GENOMIC DNA]</scope>
    <source>
        <strain evidence="5 6">DSM 11111</strain>
    </source>
</reference>
<accession>A0A166D5M6</accession>
<gene>
    <name evidence="5" type="primary">hosA</name>
    <name evidence="5" type="ORF">MBCUR_03060</name>
</gene>
<organism evidence="5 6">
    <name type="scientific">Methanobrevibacter curvatus</name>
    <dbReference type="NCBI Taxonomy" id="49547"/>
    <lineage>
        <taxon>Archaea</taxon>
        <taxon>Methanobacteriati</taxon>
        <taxon>Methanobacteriota</taxon>
        <taxon>Methanomada group</taxon>
        <taxon>Methanobacteria</taxon>
        <taxon>Methanobacteriales</taxon>
        <taxon>Methanobacteriaceae</taxon>
        <taxon>Methanobrevibacter</taxon>
    </lineage>
</organism>
<dbReference type="AlphaFoldDB" id="A0A166D5M6"/>
<dbReference type="GO" id="GO:0003700">
    <property type="term" value="F:DNA-binding transcription factor activity"/>
    <property type="evidence" value="ECO:0007669"/>
    <property type="project" value="InterPro"/>
</dbReference>
<dbReference type="GO" id="GO:0003677">
    <property type="term" value="F:DNA binding"/>
    <property type="evidence" value="ECO:0007669"/>
    <property type="project" value="UniProtKB-KW"/>
</dbReference>
<dbReference type="InterPro" id="IPR000835">
    <property type="entry name" value="HTH_MarR-typ"/>
</dbReference>
<evidence type="ECO:0000256" key="2">
    <source>
        <dbReference type="ARBA" id="ARBA00023125"/>
    </source>
</evidence>
<feature type="domain" description="HTH marR-type" evidence="4">
    <location>
        <begin position="7"/>
        <end position="139"/>
    </location>
</feature>
<dbReference type="Gene3D" id="1.10.10.10">
    <property type="entry name" value="Winged helix-like DNA-binding domain superfamily/Winged helix DNA-binding domain"/>
    <property type="match status" value="1"/>
</dbReference>
<dbReference type="EMBL" id="LWMV01000045">
    <property type="protein sequence ID" value="KZX15232.1"/>
    <property type="molecule type" value="Genomic_DNA"/>
</dbReference>
<keyword evidence="2" id="KW-0238">DNA-binding</keyword>
<keyword evidence="1" id="KW-0805">Transcription regulation</keyword>
<evidence type="ECO:0000313" key="5">
    <source>
        <dbReference type="EMBL" id="KZX15232.1"/>
    </source>
</evidence>
<dbReference type="PRINTS" id="PR00598">
    <property type="entry name" value="HTHMARR"/>
</dbReference>
<keyword evidence="6" id="KW-1185">Reference proteome</keyword>
<evidence type="ECO:0000313" key="6">
    <source>
        <dbReference type="Proteomes" id="UP000077245"/>
    </source>
</evidence>
<dbReference type="Proteomes" id="UP000077245">
    <property type="component" value="Unassembled WGS sequence"/>
</dbReference>
<sequence>MECNFDENDLIWSFHKLKNLVYKKLQKGLQKYGITITQWTIMNYIYKNPGINQKKISDMLKKDRGEISRNLNKLGNLEIIEKKISYHDKREYLIYLTNEGEKILLKTCCLVKELNKDLEKGFKKEEIKKYQEFINKIIINVKNTEK</sequence>
<comment type="caution">
    <text evidence="5">The sequence shown here is derived from an EMBL/GenBank/DDBJ whole genome shotgun (WGS) entry which is preliminary data.</text>
</comment>